<dbReference type="EMBL" id="QNRO01000005">
    <property type="protein sequence ID" value="RBP31823.1"/>
    <property type="molecule type" value="Genomic_DNA"/>
</dbReference>
<dbReference type="PANTHER" id="PTHR11803">
    <property type="entry name" value="2-IMINOBUTANOATE/2-IMINOPROPANOATE DEAMINASE RIDA"/>
    <property type="match status" value="1"/>
</dbReference>
<dbReference type="Proteomes" id="UP000252995">
    <property type="component" value="Unassembled WGS sequence"/>
</dbReference>
<dbReference type="PANTHER" id="PTHR11803:SF39">
    <property type="entry name" value="2-IMINOBUTANOATE_2-IMINOPROPANOATE DEAMINASE"/>
    <property type="match status" value="1"/>
</dbReference>
<accession>A0A366GV38</accession>
<dbReference type="InterPro" id="IPR006175">
    <property type="entry name" value="YjgF/YER057c/UK114"/>
</dbReference>
<name>A0A366GV38_9GAMM</name>
<evidence type="ECO:0000313" key="1">
    <source>
        <dbReference type="EMBL" id="RBP31823.1"/>
    </source>
</evidence>
<dbReference type="GO" id="GO:0019239">
    <property type="term" value="F:deaminase activity"/>
    <property type="evidence" value="ECO:0007669"/>
    <property type="project" value="TreeGrafter"/>
</dbReference>
<gene>
    <name evidence="1" type="ORF">DET50_10547</name>
</gene>
<dbReference type="Gene3D" id="3.30.1330.40">
    <property type="entry name" value="RutC-like"/>
    <property type="match status" value="1"/>
</dbReference>
<dbReference type="GO" id="GO:0005829">
    <property type="term" value="C:cytosol"/>
    <property type="evidence" value="ECO:0007669"/>
    <property type="project" value="TreeGrafter"/>
</dbReference>
<dbReference type="InterPro" id="IPR035959">
    <property type="entry name" value="RutC-like_sf"/>
</dbReference>
<proteinExistence type="predicted"/>
<evidence type="ECO:0000313" key="2">
    <source>
        <dbReference type="Proteomes" id="UP000252995"/>
    </source>
</evidence>
<comment type="caution">
    <text evidence="1">The sequence shown here is derived from an EMBL/GenBank/DDBJ whole genome shotgun (WGS) entry which is preliminary data.</text>
</comment>
<dbReference type="Pfam" id="PF01042">
    <property type="entry name" value="Ribonuc_L-PSP"/>
    <property type="match status" value="1"/>
</dbReference>
<organism evidence="1 2">
    <name type="scientific">Marinobacter pelagius</name>
    <dbReference type="NCBI Taxonomy" id="379482"/>
    <lineage>
        <taxon>Bacteria</taxon>
        <taxon>Pseudomonadati</taxon>
        <taxon>Pseudomonadota</taxon>
        <taxon>Gammaproteobacteria</taxon>
        <taxon>Pseudomonadales</taxon>
        <taxon>Marinobacteraceae</taxon>
        <taxon>Marinobacter</taxon>
    </lineage>
</organism>
<dbReference type="SUPFAM" id="SSF55298">
    <property type="entry name" value="YjgF-like"/>
    <property type="match status" value="1"/>
</dbReference>
<reference evidence="1 2" key="1">
    <citation type="submission" date="2018-06" db="EMBL/GenBank/DDBJ databases">
        <title>Freshwater and sediment microbial communities from various areas in North America, analyzing microbe dynamics in response to fracking.</title>
        <authorList>
            <person name="Lamendella R."/>
        </authorList>
    </citation>
    <scope>NUCLEOTIDE SEQUENCE [LARGE SCALE GENOMIC DNA]</scope>
    <source>
        <strain evidence="1 2">114J</strain>
    </source>
</reference>
<sequence>MLHGVARVRVPMTTTDRKATVTESITTTPIATGLPQSKAPLEWAVSANGILFTAQIPIDASGQVVAGGIEAQARQTMENLKHTLECAGGGMASLAQALIYVTDRAHLPVVNQVYGEYVTQPYPNRAAIIVSGFAREEMLVEIVAYAATPHP</sequence>
<dbReference type="CDD" id="cd00448">
    <property type="entry name" value="YjgF_YER057c_UK114_family"/>
    <property type="match status" value="1"/>
</dbReference>
<dbReference type="AlphaFoldDB" id="A0A366GV38"/>
<protein>
    <submittedName>
        <fullName evidence="1">Enamine deaminase RidA (YjgF/YER057c/UK114 family)</fullName>
    </submittedName>
</protein>